<evidence type="ECO:0000313" key="10">
    <source>
        <dbReference type="EMBL" id="BAT71864.1"/>
    </source>
</evidence>
<dbReference type="InterPro" id="IPR000362">
    <property type="entry name" value="Fumarate_lyase_fam"/>
</dbReference>
<dbReference type="InterPro" id="IPR029419">
    <property type="entry name" value="Arg_succ_lyase_C"/>
</dbReference>
<dbReference type="UniPathway" id="UPA00068">
    <property type="reaction ID" value="UER00114"/>
</dbReference>
<dbReference type="STRING" id="1298851.TST_1070"/>
<evidence type="ECO:0000256" key="2">
    <source>
        <dbReference type="ARBA" id="ARBA00004941"/>
    </source>
</evidence>
<dbReference type="FunFam" id="1.10.275.10:FF:000002">
    <property type="entry name" value="Argininosuccinate lyase"/>
    <property type="match status" value="1"/>
</dbReference>
<reference evidence="11" key="1">
    <citation type="journal article" date="2018" name="Science">
        <title>A primordial and reversible TCA cycle in a facultatively chemolithoautotrophic thermophile.</title>
        <authorList>
            <person name="Nunoura T."/>
            <person name="Chikaraishi Y."/>
            <person name="Izaki R."/>
            <person name="Suwa T."/>
            <person name="Sato T."/>
            <person name="Harada T."/>
            <person name="Mori K."/>
            <person name="Kato Y."/>
            <person name="Miyazaki M."/>
            <person name="Shimamura S."/>
            <person name="Yanagawa K."/>
            <person name="Shuto A."/>
            <person name="Ohkouchi N."/>
            <person name="Fujita N."/>
            <person name="Takaki Y."/>
            <person name="Atomi H."/>
            <person name="Takai K."/>
        </authorList>
    </citation>
    <scope>NUCLEOTIDE SEQUENCE [LARGE SCALE GENOMIC DNA]</scope>
    <source>
        <strain evidence="11">DSM 17441 / JCM 13301 / NBRC 103674 / ABI70S6</strain>
    </source>
</reference>
<dbReference type="PANTHER" id="PTHR43814:SF1">
    <property type="entry name" value="ARGININOSUCCINATE LYASE"/>
    <property type="match status" value="1"/>
</dbReference>
<dbReference type="AlphaFoldDB" id="A0A0S3QU55"/>
<dbReference type="GO" id="GO:0005829">
    <property type="term" value="C:cytosol"/>
    <property type="evidence" value="ECO:0007669"/>
    <property type="project" value="TreeGrafter"/>
</dbReference>
<dbReference type="InterPro" id="IPR009049">
    <property type="entry name" value="Argininosuccinate_lyase"/>
</dbReference>
<evidence type="ECO:0000256" key="5">
    <source>
        <dbReference type="ARBA" id="ARBA00022605"/>
    </source>
</evidence>
<protein>
    <recommendedName>
        <fullName evidence="3 7">Argininosuccinate lyase</fullName>
        <shortName evidence="7">ASAL</shortName>
        <ecNumber evidence="3 7">4.3.2.1</ecNumber>
    </recommendedName>
    <alternativeName>
        <fullName evidence="7">Arginosuccinase</fullName>
    </alternativeName>
</protein>
<feature type="domain" description="Fumarate lyase N-terminal" evidence="8">
    <location>
        <begin position="7"/>
        <end position="301"/>
    </location>
</feature>
<evidence type="ECO:0000256" key="3">
    <source>
        <dbReference type="ARBA" id="ARBA00012338"/>
    </source>
</evidence>
<dbReference type="PRINTS" id="PR00145">
    <property type="entry name" value="ARGSUCLYASE"/>
</dbReference>
<dbReference type="HAMAP" id="MF_00006">
    <property type="entry name" value="Arg_succ_lyase"/>
    <property type="match status" value="1"/>
</dbReference>
<dbReference type="SUPFAM" id="SSF48557">
    <property type="entry name" value="L-aspartase-like"/>
    <property type="match status" value="1"/>
</dbReference>
<evidence type="ECO:0000256" key="7">
    <source>
        <dbReference type="HAMAP-Rule" id="MF_00006"/>
    </source>
</evidence>
<keyword evidence="7" id="KW-0963">Cytoplasm</keyword>
<dbReference type="Gene3D" id="1.10.40.30">
    <property type="entry name" value="Fumarase/aspartase (C-terminal domain)"/>
    <property type="match status" value="1"/>
</dbReference>
<dbReference type="Pfam" id="PF00206">
    <property type="entry name" value="Lyase_1"/>
    <property type="match status" value="1"/>
</dbReference>
<name>A0A0S3QU55_THET7</name>
<comment type="similarity">
    <text evidence="7">Belongs to the lyase 1 family. Argininosuccinate lyase subfamily.</text>
</comment>
<organism evidence="10 11">
    <name type="scientific">Thermosulfidibacter takaii (strain DSM 17441 / JCM 13301 / NBRC 103674 / ABI70S6)</name>
    <dbReference type="NCBI Taxonomy" id="1298851"/>
    <lineage>
        <taxon>Bacteria</taxon>
        <taxon>Pseudomonadati</taxon>
        <taxon>Thermosulfidibacterota</taxon>
        <taxon>Thermosulfidibacteria</taxon>
        <taxon>Thermosulfidibacterales</taxon>
        <taxon>Thermosulfidibacteraceae</taxon>
    </lineage>
</organism>
<comment type="subcellular location">
    <subcellularLocation>
        <location evidence="7">Cytoplasm</location>
    </subcellularLocation>
</comment>
<feature type="domain" description="Argininosuccinate lyase C-terminal" evidence="9">
    <location>
        <begin position="364"/>
        <end position="432"/>
    </location>
</feature>
<comment type="pathway">
    <text evidence="2 7">Amino-acid biosynthesis; L-arginine biosynthesis; L-arginine from L-ornithine and carbamoyl phosphate: step 3/3.</text>
</comment>
<dbReference type="NCBIfam" id="TIGR00838">
    <property type="entry name" value="argH"/>
    <property type="match status" value="1"/>
</dbReference>
<dbReference type="PRINTS" id="PR00149">
    <property type="entry name" value="FUMRATELYASE"/>
</dbReference>
<dbReference type="GO" id="GO:0042450">
    <property type="term" value="P:L-arginine biosynthetic process via ornithine"/>
    <property type="evidence" value="ECO:0007669"/>
    <property type="project" value="UniProtKB-UniRule"/>
</dbReference>
<dbReference type="FunFam" id="1.20.200.10:FF:000015">
    <property type="entry name" value="argininosuccinate lyase isoform X2"/>
    <property type="match status" value="1"/>
</dbReference>
<dbReference type="InterPro" id="IPR022761">
    <property type="entry name" value="Fumarate_lyase_N"/>
</dbReference>
<dbReference type="FunFam" id="1.10.40.30:FF:000001">
    <property type="entry name" value="Argininosuccinate lyase"/>
    <property type="match status" value="1"/>
</dbReference>
<evidence type="ECO:0000256" key="4">
    <source>
        <dbReference type="ARBA" id="ARBA00022571"/>
    </source>
</evidence>
<dbReference type="InterPro" id="IPR008948">
    <property type="entry name" value="L-Aspartase-like"/>
</dbReference>
<dbReference type="KEGG" id="ttk:TST_1070"/>
<evidence type="ECO:0000256" key="1">
    <source>
        <dbReference type="ARBA" id="ARBA00000985"/>
    </source>
</evidence>
<dbReference type="EMBL" id="AP013035">
    <property type="protein sequence ID" value="BAT71864.1"/>
    <property type="molecule type" value="Genomic_DNA"/>
</dbReference>
<dbReference type="PANTHER" id="PTHR43814">
    <property type="entry name" value="ARGININOSUCCINATE LYASE"/>
    <property type="match status" value="1"/>
</dbReference>
<dbReference type="OrthoDB" id="9769623at2"/>
<keyword evidence="11" id="KW-1185">Reference proteome</keyword>
<evidence type="ECO:0000313" key="11">
    <source>
        <dbReference type="Proteomes" id="UP000063234"/>
    </source>
</evidence>
<evidence type="ECO:0000256" key="6">
    <source>
        <dbReference type="ARBA" id="ARBA00023239"/>
    </source>
</evidence>
<dbReference type="InterPro" id="IPR024083">
    <property type="entry name" value="Fumarase/histidase_N"/>
</dbReference>
<dbReference type="Gene3D" id="1.10.275.10">
    <property type="entry name" value="Fumarase/aspartase (N-terminal domain)"/>
    <property type="match status" value="1"/>
</dbReference>
<dbReference type="GO" id="GO:0004056">
    <property type="term" value="F:argininosuccinate lyase activity"/>
    <property type="evidence" value="ECO:0007669"/>
    <property type="project" value="UniProtKB-UniRule"/>
</dbReference>
<dbReference type="Proteomes" id="UP000063234">
    <property type="component" value="Chromosome"/>
</dbReference>
<evidence type="ECO:0000259" key="8">
    <source>
        <dbReference type="Pfam" id="PF00206"/>
    </source>
</evidence>
<keyword evidence="6 7" id="KW-0456">Lyase</keyword>
<proteinExistence type="inferred from homology"/>
<sequence>MGKLWGGRFKEKIDDFIEQYTESISYDSRLYKEDIRGSIAHCEMLVKQGIISQEEGNKIIEALKEIEREIDEKGVDADPSYEDIHTYIESKLREKISDLAGKLHTARSRNDQVVLDERLFLRKEIRFIEKLISDLQLALVKRAYEEVDTILPGFTHLQHAQPVSLGFHLLAYYEMLERDRTRFLDCLKRMNQCPLGSCALAGTTLPIDRFYVAEKLGFDGVTPNAMDTVSSRDFIVEFLAAASILMVNLSRFCEEMVLWSSSEFSFVELSDEVCTGSSIMPQKKNPDVAELTRGKTGRVIGDLIALLVTLKGLPLSYNRDLQEDKEPFFDAVDTVKGALKAVRIMVEGAKFNRERMREMALEGFTDATDVADYLVRKGVPFRKAHEIVGKMVVYCIEKGKRLGQLSLDEMRRFATEIDEDIYDYISLENIVDSRKSYGGTSRELVRRRLEEICRQRGWSL</sequence>
<keyword evidence="5 7" id="KW-0028">Amino-acid biosynthesis</keyword>
<dbReference type="Pfam" id="PF14698">
    <property type="entry name" value="ASL_C2"/>
    <property type="match status" value="1"/>
</dbReference>
<dbReference type="PATRIC" id="fig|1298851.3.peg.1125"/>
<dbReference type="InterPro" id="IPR020557">
    <property type="entry name" value="Fumarate_lyase_CS"/>
</dbReference>
<evidence type="ECO:0000259" key="9">
    <source>
        <dbReference type="Pfam" id="PF14698"/>
    </source>
</evidence>
<keyword evidence="4 7" id="KW-0055">Arginine biosynthesis</keyword>
<dbReference type="RefSeq" id="WP_068549857.1">
    <property type="nucleotide sequence ID" value="NZ_AP013035.1"/>
</dbReference>
<dbReference type="PROSITE" id="PS00163">
    <property type="entry name" value="FUMARATE_LYASES"/>
    <property type="match status" value="1"/>
</dbReference>
<gene>
    <name evidence="7 10" type="primary">argH</name>
    <name evidence="10" type="ORF">TST_1070</name>
</gene>
<dbReference type="EC" id="4.3.2.1" evidence="3 7"/>
<accession>A0A0S3QU55</accession>
<comment type="catalytic activity">
    <reaction evidence="1 7">
        <text>2-(N(omega)-L-arginino)succinate = fumarate + L-arginine</text>
        <dbReference type="Rhea" id="RHEA:24020"/>
        <dbReference type="ChEBI" id="CHEBI:29806"/>
        <dbReference type="ChEBI" id="CHEBI:32682"/>
        <dbReference type="ChEBI" id="CHEBI:57472"/>
        <dbReference type="EC" id="4.3.2.1"/>
    </reaction>
</comment>
<dbReference type="CDD" id="cd01359">
    <property type="entry name" value="Argininosuccinate_lyase"/>
    <property type="match status" value="1"/>
</dbReference>
<dbReference type="Gene3D" id="1.20.200.10">
    <property type="entry name" value="Fumarase/aspartase (Central domain)"/>
    <property type="match status" value="1"/>
</dbReference>